<dbReference type="GO" id="GO:0005524">
    <property type="term" value="F:ATP binding"/>
    <property type="evidence" value="ECO:0007669"/>
    <property type="project" value="UniProtKB-KW"/>
</dbReference>
<organism evidence="10 11">
    <name type="scientific">Tritrichomonas foetus</name>
    <dbReference type="NCBI Taxonomy" id="1144522"/>
    <lineage>
        <taxon>Eukaryota</taxon>
        <taxon>Metamonada</taxon>
        <taxon>Parabasalia</taxon>
        <taxon>Tritrichomonadida</taxon>
        <taxon>Tritrichomonadidae</taxon>
        <taxon>Tritrichomonas</taxon>
    </lineage>
</organism>
<evidence type="ECO:0000256" key="6">
    <source>
        <dbReference type="PIRSR" id="PIRSR630616-1"/>
    </source>
</evidence>
<dbReference type="InterPro" id="IPR000719">
    <property type="entry name" value="Prot_kinase_dom"/>
</dbReference>
<evidence type="ECO:0000256" key="7">
    <source>
        <dbReference type="PIRSR" id="PIRSR630616-2"/>
    </source>
</evidence>
<feature type="binding site" evidence="7">
    <location>
        <position position="160"/>
    </location>
    <ligand>
        <name>ATP</name>
        <dbReference type="ChEBI" id="CHEBI:30616"/>
    </ligand>
</feature>
<proteinExistence type="predicted"/>
<dbReference type="PANTHER" id="PTHR24350">
    <property type="entry name" value="SERINE/THREONINE-PROTEIN KINASE IAL-RELATED"/>
    <property type="match status" value="1"/>
</dbReference>
<dbReference type="SMART" id="SM00220">
    <property type="entry name" value="S_TKc"/>
    <property type="match status" value="1"/>
</dbReference>
<sequence>MFEKSMEYLAPLHTVGNYRLVEYISPCQNGDVFIAVSKRDKTQKYVLKILRRKEFTENGMFKMLERESRIQGFMKSDKIVRSYETIYTDEYIVLVLEYCANGDLISYLKKQMNLPFIEKVRILANLAEALEYMHNRNVVHRDIKLDNIFMDANNNAKLGDFGCCEITTENISHYYDACGTLHYTAPEILNSKLSKVDITKCDIWSFGIVAFTLLTNR</sequence>
<comment type="caution">
    <text evidence="10">The sequence shown here is derived from an EMBL/GenBank/DDBJ whole genome shotgun (WGS) entry which is preliminary data.</text>
</comment>
<evidence type="ECO:0000313" key="11">
    <source>
        <dbReference type="Proteomes" id="UP000179807"/>
    </source>
</evidence>
<dbReference type="AlphaFoldDB" id="A0A1J4L5S1"/>
<dbReference type="PROSITE" id="PS00108">
    <property type="entry name" value="PROTEIN_KINASE_ST"/>
    <property type="match status" value="1"/>
</dbReference>
<keyword evidence="4 10" id="KW-0418">Kinase</keyword>
<evidence type="ECO:0000256" key="4">
    <source>
        <dbReference type="ARBA" id="ARBA00022777"/>
    </source>
</evidence>
<dbReference type="InterPro" id="IPR001245">
    <property type="entry name" value="Ser-Thr/Tyr_kinase_cat_dom"/>
</dbReference>
<evidence type="ECO:0000313" key="10">
    <source>
        <dbReference type="EMBL" id="OHT17293.1"/>
    </source>
</evidence>
<dbReference type="InterPro" id="IPR011009">
    <property type="entry name" value="Kinase-like_dom_sf"/>
</dbReference>
<dbReference type="EMBL" id="MLAK01000015">
    <property type="protein sequence ID" value="OHT17293.1"/>
    <property type="molecule type" value="Genomic_DNA"/>
</dbReference>
<accession>A0A1J4L5S1</accession>
<protein>
    <submittedName>
        <fullName evidence="10">CAMK family protein kinase</fullName>
    </submittedName>
</protein>
<evidence type="ECO:0000256" key="8">
    <source>
        <dbReference type="PIRSR" id="PIRSR630616-3"/>
    </source>
</evidence>
<dbReference type="VEuPathDB" id="TrichDB:TRFO_41119"/>
<dbReference type="Proteomes" id="UP000179807">
    <property type="component" value="Unassembled WGS sequence"/>
</dbReference>
<name>A0A1J4L5S1_9EUKA</name>
<dbReference type="PROSITE" id="PS50011">
    <property type="entry name" value="PROTEIN_KINASE_DOM"/>
    <property type="match status" value="1"/>
</dbReference>
<feature type="binding site" evidence="7">
    <location>
        <position position="48"/>
    </location>
    <ligand>
        <name>ATP</name>
        <dbReference type="ChEBI" id="CHEBI:30616"/>
    </ligand>
</feature>
<keyword evidence="1" id="KW-0723">Serine/threonine-protein kinase</keyword>
<gene>
    <name evidence="10" type="ORF">TRFO_41119</name>
</gene>
<evidence type="ECO:0000256" key="2">
    <source>
        <dbReference type="ARBA" id="ARBA00022679"/>
    </source>
</evidence>
<dbReference type="OrthoDB" id="408964at2759"/>
<keyword evidence="2" id="KW-0808">Transferase</keyword>
<evidence type="ECO:0000256" key="3">
    <source>
        <dbReference type="ARBA" id="ARBA00022741"/>
    </source>
</evidence>
<dbReference type="Gene3D" id="1.10.510.10">
    <property type="entry name" value="Transferase(Phosphotransferase) domain 1"/>
    <property type="match status" value="1"/>
</dbReference>
<keyword evidence="11" id="KW-1185">Reference proteome</keyword>
<dbReference type="SUPFAM" id="SSF56112">
    <property type="entry name" value="Protein kinase-like (PK-like)"/>
    <property type="match status" value="1"/>
</dbReference>
<dbReference type="GO" id="GO:0004674">
    <property type="term" value="F:protein serine/threonine kinase activity"/>
    <property type="evidence" value="ECO:0007669"/>
    <property type="project" value="UniProtKB-KW"/>
</dbReference>
<feature type="cross-link" description="Glycyl lysine isopeptide (Lys-Gly) (interchain with G-Cter in SUMO2)" evidence="8">
    <location>
        <position position="144"/>
    </location>
</feature>
<dbReference type="Pfam" id="PF00069">
    <property type="entry name" value="Pkinase"/>
    <property type="match status" value="1"/>
</dbReference>
<dbReference type="InterPro" id="IPR008271">
    <property type="entry name" value="Ser/Thr_kinase_AS"/>
</dbReference>
<keyword evidence="3 7" id="KW-0547">Nucleotide-binding</keyword>
<evidence type="ECO:0000256" key="5">
    <source>
        <dbReference type="ARBA" id="ARBA00022840"/>
    </source>
</evidence>
<dbReference type="PRINTS" id="PR00109">
    <property type="entry name" value="TYRKINASE"/>
</dbReference>
<evidence type="ECO:0000256" key="1">
    <source>
        <dbReference type="ARBA" id="ARBA00022527"/>
    </source>
</evidence>
<reference evidence="10" key="1">
    <citation type="submission" date="2016-10" db="EMBL/GenBank/DDBJ databases">
        <authorList>
            <person name="Benchimol M."/>
            <person name="Almeida L.G."/>
            <person name="Vasconcelos A.T."/>
            <person name="Perreira-Neves A."/>
            <person name="Rosa I.A."/>
            <person name="Tasca T."/>
            <person name="Bogo M.R."/>
            <person name="de Souza W."/>
        </authorList>
    </citation>
    <scope>NUCLEOTIDE SEQUENCE [LARGE SCALE GENOMIC DNA]</scope>
    <source>
        <strain evidence="10">K</strain>
    </source>
</reference>
<feature type="domain" description="Protein kinase" evidence="9">
    <location>
        <begin position="18"/>
        <end position="217"/>
    </location>
</feature>
<dbReference type="RefSeq" id="XP_068370429.1">
    <property type="nucleotide sequence ID" value="XM_068513590.1"/>
</dbReference>
<evidence type="ECO:0000259" key="9">
    <source>
        <dbReference type="PROSITE" id="PS50011"/>
    </source>
</evidence>
<dbReference type="InterPro" id="IPR030616">
    <property type="entry name" value="Aur-like"/>
</dbReference>
<feature type="active site" description="Proton acceptor" evidence="6">
    <location>
        <position position="142"/>
    </location>
</feature>
<dbReference type="GeneID" id="94848294"/>
<keyword evidence="5 7" id="KW-0067">ATP-binding</keyword>